<keyword evidence="12" id="KW-1185">Reference proteome</keyword>
<dbReference type="PANTHER" id="PTHR33909:SF1">
    <property type="entry name" value="SEC TRANSLOCON ACCESSORY COMPLEX SUBUNIT YAJC"/>
    <property type="match status" value="1"/>
</dbReference>
<evidence type="ECO:0000256" key="9">
    <source>
        <dbReference type="ARBA" id="ARBA00023136"/>
    </source>
</evidence>
<dbReference type="Pfam" id="PF02699">
    <property type="entry name" value="YajC"/>
    <property type="match status" value="1"/>
</dbReference>
<evidence type="ECO:0000256" key="6">
    <source>
        <dbReference type="ARBA" id="ARBA00022927"/>
    </source>
</evidence>
<evidence type="ECO:0000256" key="2">
    <source>
        <dbReference type="ARBA" id="ARBA00006742"/>
    </source>
</evidence>
<sequence length="137" mass="14732">MDATFLIILVLAVGGLWLMSSRQRKTQAAANEFRNNLVAGDEVMTGSGLFGTVVDVEGDVVTLESTPGQQTRWLRAAIAKKIEPPVEADEIEAGSTAVDPAIAEAERIQRANDEVIDVPDDLSSLPPRKDDDEDGKN</sequence>
<dbReference type="InterPro" id="IPR003849">
    <property type="entry name" value="Preprotein_translocase_YajC"/>
</dbReference>
<evidence type="ECO:0000313" key="12">
    <source>
        <dbReference type="Proteomes" id="UP001529338"/>
    </source>
</evidence>
<dbReference type="PANTHER" id="PTHR33909">
    <property type="entry name" value="SEC TRANSLOCON ACCESSORY COMPLEX SUBUNIT YAJC"/>
    <property type="match status" value="1"/>
</dbReference>
<organism evidence="11 12">
    <name type="scientific">Cellulomonas alba</name>
    <dbReference type="NCBI Taxonomy" id="3053467"/>
    <lineage>
        <taxon>Bacteria</taxon>
        <taxon>Bacillati</taxon>
        <taxon>Actinomycetota</taxon>
        <taxon>Actinomycetes</taxon>
        <taxon>Micrococcales</taxon>
        <taxon>Cellulomonadaceae</taxon>
        <taxon>Cellulomonas</taxon>
    </lineage>
</organism>
<reference evidence="11 12" key="1">
    <citation type="submission" date="2023-06" db="EMBL/GenBank/DDBJ databases">
        <title>Cellulomonas sp. MW4 Whole genome sequence.</title>
        <authorList>
            <person name="Park S."/>
        </authorList>
    </citation>
    <scope>NUCLEOTIDE SEQUENCE [LARGE SCALE GENOMIC DNA]</scope>
    <source>
        <strain evidence="11 12">MW4</strain>
    </source>
</reference>
<dbReference type="EMBL" id="JAUCGQ010000001">
    <property type="protein sequence ID" value="MDM7853440.1"/>
    <property type="molecule type" value="Genomic_DNA"/>
</dbReference>
<feature type="compositionally biased region" description="Basic and acidic residues" evidence="10">
    <location>
        <begin position="127"/>
        <end position="137"/>
    </location>
</feature>
<keyword evidence="5" id="KW-0812">Transmembrane</keyword>
<keyword evidence="8" id="KW-0811">Translocation</keyword>
<evidence type="ECO:0000256" key="3">
    <source>
        <dbReference type="ARBA" id="ARBA00022448"/>
    </source>
</evidence>
<keyword evidence="6" id="KW-0653">Protein transport</keyword>
<dbReference type="SMART" id="SM01323">
    <property type="entry name" value="YajC"/>
    <property type="match status" value="1"/>
</dbReference>
<evidence type="ECO:0000256" key="8">
    <source>
        <dbReference type="ARBA" id="ARBA00023010"/>
    </source>
</evidence>
<feature type="region of interest" description="Disordered" evidence="10">
    <location>
        <begin position="109"/>
        <end position="137"/>
    </location>
</feature>
<evidence type="ECO:0000256" key="1">
    <source>
        <dbReference type="ARBA" id="ARBA00004162"/>
    </source>
</evidence>
<evidence type="ECO:0000256" key="10">
    <source>
        <dbReference type="SAM" id="MobiDB-lite"/>
    </source>
</evidence>
<dbReference type="Proteomes" id="UP001529338">
    <property type="component" value="Unassembled WGS sequence"/>
</dbReference>
<protein>
    <submittedName>
        <fullName evidence="11">Preprotein translocase subunit YajC</fullName>
    </submittedName>
</protein>
<dbReference type="RefSeq" id="WP_289452964.1">
    <property type="nucleotide sequence ID" value="NZ_JAUCGQ010000001.1"/>
</dbReference>
<keyword evidence="7" id="KW-1133">Transmembrane helix</keyword>
<evidence type="ECO:0000313" key="11">
    <source>
        <dbReference type="EMBL" id="MDM7853440.1"/>
    </source>
</evidence>
<comment type="caution">
    <text evidence="11">The sequence shown here is derived from an EMBL/GenBank/DDBJ whole genome shotgun (WGS) entry which is preliminary data.</text>
</comment>
<comment type="subcellular location">
    <subcellularLocation>
        <location evidence="1">Cell membrane</location>
        <topology evidence="1">Single-pass membrane protein</topology>
    </subcellularLocation>
</comment>
<gene>
    <name evidence="11" type="primary">yajC</name>
    <name evidence="11" type="ORF">QRT04_00710</name>
</gene>
<evidence type="ECO:0000256" key="7">
    <source>
        <dbReference type="ARBA" id="ARBA00022989"/>
    </source>
</evidence>
<name>A0ABT7SB86_9CELL</name>
<dbReference type="NCBIfam" id="TIGR00739">
    <property type="entry name" value="yajC"/>
    <property type="match status" value="1"/>
</dbReference>
<accession>A0ABT7SB86</accession>
<keyword evidence="4" id="KW-1003">Cell membrane</keyword>
<evidence type="ECO:0000256" key="4">
    <source>
        <dbReference type="ARBA" id="ARBA00022475"/>
    </source>
</evidence>
<keyword evidence="3" id="KW-0813">Transport</keyword>
<comment type="similarity">
    <text evidence="2">Belongs to the YajC family.</text>
</comment>
<proteinExistence type="inferred from homology"/>
<keyword evidence="9" id="KW-0472">Membrane</keyword>
<evidence type="ECO:0000256" key="5">
    <source>
        <dbReference type="ARBA" id="ARBA00022692"/>
    </source>
</evidence>